<dbReference type="Proteomes" id="UP001464387">
    <property type="component" value="Unassembled WGS sequence"/>
</dbReference>
<dbReference type="InterPro" id="IPR011964">
    <property type="entry name" value="YVTN_b-propeller_repeat"/>
</dbReference>
<dbReference type="InterPro" id="IPR011045">
    <property type="entry name" value="N2O_reductase_N"/>
</dbReference>
<reference evidence="2 3" key="1">
    <citation type="journal article" date="2024" name="Proc. Natl. Acad. Sci. U.S.A.">
        <title>The evolutionary genomics of adaptation to stress in wild rhizobium bacteria.</title>
        <authorList>
            <person name="Kehlet-Delgado H."/>
            <person name="Montoya A.P."/>
            <person name="Jensen K.T."/>
            <person name="Wendlandt C.E."/>
            <person name="Dexheimer C."/>
            <person name="Roberts M."/>
            <person name="Torres Martinez L."/>
            <person name="Friesen M.L."/>
            <person name="Griffitts J.S."/>
            <person name="Porter S.S."/>
        </authorList>
    </citation>
    <scope>NUCLEOTIDE SEQUENCE [LARGE SCALE GENOMIC DNA]</scope>
    <source>
        <strain evidence="2 3">M0729</strain>
    </source>
</reference>
<keyword evidence="1" id="KW-0732">Signal</keyword>
<sequence length="320" mass="33827">MQVLIALLLAALALAAPAAAETVYVSNEQDNAVAVVDGATMTLLATIDVGRRPRGLALSIDNKLLFVAEGDDNRIDVVDVAKRLVVGQLPSGADPEFFVVHPDGKRLFVANENDNLVSVVDIAAAKVIGTVDVGVEPEGMAASADGRYVACTSETTSMVHLIDAATLELVDNLLVDTRPRAALFTPDGKQLWVSSEIRGTVTVFDTVTRAQTGKIEFAVPGIRREGVQAVGMEISREGATAYVALGPANRVAEVDVKTLTVRRLYLVGQRPWHVALSADQKRLVSANGNSGDISFIELENGEVVKSLPVGRGPWGVVIGP</sequence>
<feature type="signal peptide" evidence="1">
    <location>
        <begin position="1"/>
        <end position="20"/>
    </location>
</feature>
<evidence type="ECO:0000313" key="3">
    <source>
        <dbReference type="Proteomes" id="UP001464387"/>
    </source>
</evidence>
<evidence type="ECO:0000313" key="2">
    <source>
        <dbReference type="EMBL" id="MER8937378.1"/>
    </source>
</evidence>
<dbReference type="InterPro" id="IPR015943">
    <property type="entry name" value="WD40/YVTN_repeat-like_dom_sf"/>
</dbReference>
<dbReference type="PANTHER" id="PTHR47197">
    <property type="entry name" value="PROTEIN NIRF"/>
    <property type="match status" value="1"/>
</dbReference>
<dbReference type="RefSeq" id="WP_023767850.1">
    <property type="nucleotide sequence ID" value="NZ_CP100477.1"/>
</dbReference>
<dbReference type="PANTHER" id="PTHR47197:SF3">
    <property type="entry name" value="DIHYDRO-HEME D1 DEHYDROGENASE"/>
    <property type="match status" value="1"/>
</dbReference>
<comment type="caution">
    <text evidence="2">The sequence shown here is derived from an EMBL/GenBank/DDBJ whole genome shotgun (WGS) entry which is preliminary data.</text>
</comment>
<dbReference type="Pfam" id="PF02239">
    <property type="entry name" value="Cytochrom_D1"/>
    <property type="match status" value="1"/>
</dbReference>
<protein>
    <submittedName>
        <fullName evidence="2">PQQ-dependent catabolism-associated beta-propeller protein</fullName>
    </submittedName>
</protein>
<dbReference type="SUPFAM" id="SSF50974">
    <property type="entry name" value="Nitrous oxide reductase, N-terminal domain"/>
    <property type="match status" value="1"/>
</dbReference>
<organism evidence="2 3">
    <name type="scientific">Mesorhizobium opportunistum</name>
    <dbReference type="NCBI Taxonomy" id="593909"/>
    <lineage>
        <taxon>Bacteria</taxon>
        <taxon>Pseudomonadati</taxon>
        <taxon>Pseudomonadota</taxon>
        <taxon>Alphaproteobacteria</taxon>
        <taxon>Hyphomicrobiales</taxon>
        <taxon>Phyllobacteriaceae</taxon>
        <taxon>Mesorhizobium</taxon>
    </lineage>
</organism>
<dbReference type="NCBIfam" id="TIGR02276">
    <property type="entry name" value="beta_rpt_yvtn"/>
    <property type="match status" value="2"/>
</dbReference>
<dbReference type="InterPro" id="IPR019405">
    <property type="entry name" value="Lactonase_7-beta_prop"/>
</dbReference>
<accession>A0ABV1YQA9</accession>
<feature type="chain" id="PRO_5046082376" evidence="1">
    <location>
        <begin position="21"/>
        <end position="320"/>
    </location>
</feature>
<gene>
    <name evidence="2" type="ORF">NKI33_31035</name>
</gene>
<dbReference type="Gene3D" id="2.130.10.10">
    <property type="entry name" value="YVTN repeat-like/Quinoprotein amine dehydrogenase"/>
    <property type="match status" value="2"/>
</dbReference>
<dbReference type="InterPro" id="IPR022456">
    <property type="entry name" value="PQQ_b_propeller"/>
</dbReference>
<dbReference type="InterPro" id="IPR051200">
    <property type="entry name" value="Host-pathogen_enzymatic-act"/>
</dbReference>
<evidence type="ECO:0000256" key="1">
    <source>
        <dbReference type="SAM" id="SignalP"/>
    </source>
</evidence>
<dbReference type="Pfam" id="PF10282">
    <property type="entry name" value="Lactonase"/>
    <property type="match status" value="1"/>
</dbReference>
<dbReference type="NCBIfam" id="TIGR03866">
    <property type="entry name" value="PQQ_ABC_repeats"/>
    <property type="match status" value="1"/>
</dbReference>
<dbReference type="EMBL" id="JAMYPJ010000073">
    <property type="protein sequence ID" value="MER8937378.1"/>
    <property type="molecule type" value="Genomic_DNA"/>
</dbReference>
<proteinExistence type="predicted"/>
<keyword evidence="3" id="KW-1185">Reference proteome</keyword>
<name>A0ABV1YQA9_9HYPH</name>